<evidence type="ECO:0000256" key="6">
    <source>
        <dbReference type="ARBA" id="ARBA00023125"/>
    </source>
</evidence>
<dbReference type="PANTHER" id="PTHR30405:SF25">
    <property type="entry name" value="RNA-GUIDED DNA ENDONUCLEASE INSQ-RELATED"/>
    <property type="match status" value="1"/>
</dbReference>
<evidence type="ECO:0000256" key="5">
    <source>
        <dbReference type="ARBA" id="ARBA00022833"/>
    </source>
</evidence>
<feature type="domain" description="Transposase putative helix-turn-helix" evidence="10">
    <location>
        <begin position="1"/>
        <end position="48"/>
    </location>
</feature>
<dbReference type="AlphaFoldDB" id="A0A1H0E4U1"/>
<reference evidence="11 12" key="1">
    <citation type="submission" date="2016-10" db="EMBL/GenBank/DDBJ databases">
        <authorList>
            <person name="de Groot N.N."/>
        </authorList>
    </citation>
    <scope>NUCLEOTIDE SEQUENCE [LARGE SCALE GENOMIC DNA]</scope>
    <source>
        <strain evidence="11 12">CGMCC 1.3442</strain>
    </source>
</reference>
<comment type="similarity">
    <text evidence="1">In the C-terminal section; belongs to the transposase 35 family.</text>
</comment>
<dbReference type="InterPro" id="IPR010095">
    <property type="entry name" value="Cas12f1-like_TNB"/>
</dbReference>
<keyword evidence="7" id="KW-0233">DNA recombination</keyword>
<dbReference type="GO" id="GO:0006310">
    <property type="term" value="P:DNA recombination"/>
    <property type="evidence" value="ECO:0007669"/>
    <property type="project" value="UniProtKB-KW"/>
</dbReference>
<evidence type="ECO:0000256" key="2">
    <source>
        <dbReference type="ARBA" id="ARBA00011044"/>
    </source>
</evidence>
<evidence type="ECO:0000256" key="4">
    <source>
        <dbReference type="ARBA" id="ARBA00022723"/>
    </source>
</evidence>
<feature type="domain" description="Probable transposase IS891/IS1136/IS1341" evidence="8">
    <location>
        <begin position="163"/>
        <end position="277"/>
    </location>
</feature>
<dbReference type="InterPro" id="IPR021027">
    <property type="entry name" value="Transposase_put_HTH"/>
</dbReference>
<evidence type="ECO:0000256" key="3">
    <source>
        <dbReference type="ARBA" id="ARBA00022578"/>
    </source>
</evidence>
<keyword evidence="5" id="KW-0862">Zinc</keyword>
<organism evidence="11 12">
    <name type="scientific">Tenuibacillus multivorans</name>
    <dbReference type="NCBI Taxonomy" id="237069"/>
    <lineage>
        <taxon>Bacteria</taxon>
        <taxon>Bacillati</taxon>
        <taxon>Bacillota</taxon>
        <taxon>Bacilli</taxon>
        <taxon>Bacillales</taxon>
        <taxon>Bacillaceae</taxon>
        <taxon>Tenuibacillus</taxon>
    </lineage>
</organism>
<accession>A0A1H0E4U1</accession>
<evidence type="ECO:0000256" key="7">
    <source>
        <dbReference type="ARBA" id="ARBA00023172"/>
    </source>
</evidence>
<dbReference type="EMBL" id="FNIG01000008">
    <property type="protein sequence ID" value="SDN77464.1"/>
    <property type="molecule type" value="Genomic_DNA"/>
</dbReference>
<evidence type="ECO:0000259" key="9">
    <source>
        <dbReference type="Pfam" id="PF07282"/>
    </source>
</evidence>
<dbReference type="PANTHER" id="PTHR30405">
    <property type="entry name" value="TRANSPOSASE"/>
    <property type="match status" value="1"/>
</dbReference>
<dbReference type="NCBIfam" id="NF040570">
    <property type="entry name" value="guided_TnpB"/>
    <property type="match status" value="1"/>
</dbReference>
<evidence type="ECO:0000256" key="1">
    <source>
        <dbReference type="ARBA" id="ARBA00008761"/>
    </source>
</evidence>
<dbReference type="NCBIfam" id="NF038281">
    <property type="entry name" value="IS200_TnpB"/>
    <property type="match status" value="1"/>
</dbReference>
<gene>
    <name evidence="11" type="ORF">SAMN05216498_3067</name>
</gene>
<dbReference type="Proteomes" id="UP000199334">
    <property type="component" value="Unassembled WGS sequence"/>
</dbReference>
<keyword evidence="3" id="KW-0815">Transposition</keyword>
<evidence type="ECO:0000313" key="11">
    <source>
        <dbReference type="EMBL" id="SDN77464.1"/>
    </source>
</evidence>
<dbReference type="RefSeq" id="WP_093857453.1">
    <property type="nucleotide sequence ID" value="NZ_BJVZ01000005.1"/>
</dbReference>
<evidence type="ECO:0000259" key="10">
    <source>
        <dbReference type="Pfam" id="PF12323"/>
    </source>
</evidence>
<dbReference type="Pfam" id="PF01385">
    <property type="entry name" value="OrfB_IS605"/>
    <property type="match status" value="1"/>
</dbReference>
<evidence type="ECO:0000259" key="8">
    <source>
        <dbReference type="Pfam" id="PF01385"/>
    </source>
</evidence>
<protein>
    <submittedName>
        <fullName evidence="11">Putative transposase</fullName>
    </submittedName>
</protein>
<dbReference type="InterPro" id="IPR053522">
    <property type="entry name" value="RNA-guided_endonuclease_TnpB"/>
</dbReference>
<dbReference type="GO" id="GO:0032196">
    <property type="term" value="P:transposition"/>
    <property type="evidence" value="ECO:0007669"/>
    <property type="project" value="UniProtKB-KW"/>
</dbReference>
<keyword evidence="6" id="KW-0238">DNA-binding</keyword>
<dbReference type="GO" id="GO:0046872">
    <property type="term" value="F:metal ion binding"/>
    <property type="evidence" value="ECO:0007669"/>
    <property type="project" value="UniProtKB-KW"/>
</dbReference>
<dbReference type="InterPro" id="IPR051399">
    <property type="entry name" value="RNA-guided_DNA_endo/Transpos"/>
</dbReference>
<dbReference type="InterPro" id="IPR001959">
    <property type="entry name" value="Transposase"/>
</dbReference>
<dbReference type="GO" id="GO:0003677">
    <property type="term" value="F:DNA binding"/>
    <property type="evidence" value="ECO:0007669"/>
    <property type="project" value="UniProtKB-KW"/>
</dbReference>
<dbReference type="Pfam" id="PF07282">
    <property type="entry name" value="Cas12f1-like_TNB"/>
    <property type="match status" value="1"/>
</dbReference>
<keyword evidence="12" id="KW-1185">Reference proteome</keyword>
<feature type="domain" description="Cas12f1-like TNB" evidence="9">
    <location>
        <begin position="289"/>
        <end position="357"/>
    </location>
</feature>
<dbReference type="NCBIfam" id="TIGR01766">
    <property type="entry name" value="IS200/IS605 family accessory protein TnpB-like domain"/>
    <property type="match status" value="1"/>
</dbReference>
<dbReference type="Pfam" id="PF12323">
    <property type="entry name" value="HTH_OrfB_IS605"/>
    <property type="match status" value="1"/>
</dbReference>
<evidence type="ECO:0000313" key="12">
    <source>
        <dbReference type="Proteomes" id="UP000199334"/>
    </source>
</evidence>
<sequence>MPVIKAYKFRLFPTQDQAILMNKTIGCSRFVYNHFLSKWQDTYQQTGKGLTYNRCSSQLTQLKKEIPWLKEADSIALQATLENLADAFSRFFNKQTRTPRYKSKKYPIQSYKTKLTNDNIKIMGNRIQLPKLGKVKFAKSRDVKGRILHCFIRRNPSGKYFVSIVVETDVEPMDKTGSAVGIDLGLKDLVVLSNEITYKNLKHLHQYEMKLAKEQRILSRRQKGSVNWEKQRIKVAKLHEKIQNIRQDYLHKIAFNIVKNHDIIGVEDLQVSNLLKNHKLAKAISDASWSQFLSMLTYKAKWYGKQLIKVAKDFPSSQLCSNCGYQNQDVKHLAIREWTCPECGVHHDRDINASQNIRHEALRLAH</sequence>
<comment type="similarity">
    <text evidence="2">In the N-terminal section; belongs to the transposase 2 family.</text>
</comment>
<proteinExistence type="inferred from homology"/>
<keyword evidence="4" id="KW-0479">Metal-binding</keyword>
<name>A0A1H0E4U1_9BACI</name>
<dbReference type="STRING" id="237069.SAMN05216498_3067"/>
<dbReference type="OrthoDB" id="56768at2"/>